<dbReference type="AlphaFoldDB" id="A0A146KDX6"/>
<sequence>MRELSALMDREQKNYQSQNQKSLLEKGQNYEQIQQNGVYKKQLQIPKQINLNELKQKYSDKKEETSIGEIWPKYDKKTAQMLYEKGRGVGVWEESHIGTWENDESTSEGEIKIYRKFE</sequence>
<protein>
    <submittedName>
        <fullName evidence="2">Uncharacterized protein</fullName>
    </submittedName>
</protein>
<evidence type="ECO:0000256" key="1">
    <source>
        <dbReference type="SAM" id="MobiDB-lite"/>
    </source>
</evidence>
<feature type="region of interest" description="Disordered" evidence="1">
    <location>
        <begin position="1"/>
        <end position="23"/>
    </location>
</feature>
<reference evidence="2" key="1">
    <citation type="submission" date="2015-07" db="EMBL/GenBank/DDBJ databases">
        <title>Adaptation to a free-living lifestyle via gene acquisitions in the diplomonad Trepomonas sp. PC1.</title>
        <authorList>
            <person name="Xu F."/>
            <person name="Jerlstrom-Hultqvist J."/>
            <person name="Kolisko M."/>
            <person name="Simpson A.G.B."/>
            <person name="Roger A.J."/>
            <person name="Svard S.G."/>
            <person name="Andersson J.O."/>
        </authorList>
    </citation>
    <scope>NUCLEOTIDE SEQUENCE</scope>
    <source>
        <strain evidence="2">PC1</strain>
    </source>
</reference>
<accession>A0A146KDX6</accession>
<feature type="compositionally biased region" description="Basic and acidic residues" evidence="1">
    <location>
        <begin position="1"/>
        <end position="13"/>
    </location>
</feature>
<gene>
    <name evidence="2" type="ORF">TPC1_13351</name>
</gene>
<evidence type="ECO:0000313" key="2">
    <source>
        <dbReference type="EMBL" id="JAP94114.1"/>
    </source>
</evidence>
<name>A0A146KDX6_9EUKA</name>
<dbReference type="EMBL" id="GDID01002492">
    <property type="protein sequence ID" value="JAP94114.1"/>
    <property type="molecule type" value="Transcribed_RNA"/>
</dbReference>
<proteinExistence type="predicted"/>
<organism evidence="2">
    <name type="scientific">Trepomonas sp. PC1</name>
    <dbReference type="NCBI Taxonomy" id="1076344"/>
    <lineage>
        <taxon>Eukaryota</taxon>
        <taxon>Metamonada</taxon>
        <taxon>Diplomonadida</taxon>
        <taxon>Hexamitidae</taxon>
        <taxon>Hexamitinae</taxon>
        <taxon>Trepomonas</taxon>
    </lineage>
</organism>